<accession>A0A1H2VFS9</accession>
<dbReference type="GO" id="GO:0008757">
    <property type="term" value="F:S-adenosylmethionine-dependent methyltransferase activity"/>
    <property type="evidence" value="ECO:0007669"/>
    <property type="project" value="InterPro"/>
</dbReference>
<keyword evidence="2" id="KW-0808">Transferase</keyword>
<dbReference type="AlphaFoldDB" id="A0A1H2VFS9"/>
<dbReference type="InterPro" id="IPR029063">
    <property type="entry name" value="SAM-dependent_MTases_sf"/>
</dbReference>
<dbReference type="CDD" id="cd02440">
    <property type="entry name" value="AdoMet_MTases"/>
    <property type="match status" value="1"/>
</dbReference>
<dbReference type="EMBL" id="FNNQ01000005">
    <property type="protein sequence ID" value="SDW66749.1"/>
    <property type="molecule type" value="Genomic_DNA"/>
</dbReference>
<dbReference type="Proteomes" id="UP000198534">
    <property type="component" value="Unassembled WGS sequence"/>
</dbReference>
<keyword evidence="3" id="KW-1185">Reference proteome</keyword>
<evidence type="ECO:0000259" key="1">
    <source>
        <dbReference type="Pfam" id="PF08241"/>
    </source>
</evidence>
<dbReference type="GO" id="GO:0032259">
    <property type="term" value="P:methylation"/>
    <property type="evidence" value="ECO:0007669"/>
    <property type="project" value="UniProtKB-KW"/>
</dbReference>
<dbReference type="STRING" id="1048340.SAMN05444487_10582"/>
<dbReference type="Gene3D" id="3.40.50.150">
    <property type="entry name" value="Vaccinia Virus protein VP39"/>
    <property type="match status" value="1"/>
</dbReference>
<evidence type="ECO:0000313" key="2">
    <source>
        <dbReference type="EMBL" id="SDW66749.1"/>
    </source>
</evidence>
<dbReference type="PANTHER" id="PTHR43591">
    <property type="entry name" value="METHYLTRANSFERASE"/>
    <property type="match status" value="1"/>
</dbReference>
<keyword evidence="2" id="KW-0830">Ubiquinone</keyword>
<name>A0A1H2VFS9_9BACL</name>
<reference evidence="2 3" key="1">
    <citation type="submission" date="2016-10" db="EMBL/GenBank/DDBJ databases">
        <authorList>
            <person name="de Groot N.N."/>
        </authorList>
    </citation>
    <scope>NUCLEOTIDE SEQUENCE [LARGE SCALE GENOMIC DNA]</scope>
    <source>
        <strain evidence="2 3">DSM 45610</strain>
    </source>
</reference>
<sequence>MPIDFFAEHNRSSYASRTADLDWCRWLKQRVNPQGKVIVDLGCGGGIYSRVFLGMGAQQVIGIDSSPVMLKEAEATTPSDRVHWQLGDVTDTGLADETADLLFLRAVIHHLTDLAPILAECRRILKTGGTLLIQDRTPEDCLLPAEPHHLRGYIMSYCSELQKIEIARRHHREDVSHAMNIAGWSEIKSETLWETRCTYNTLDELEKEILNRTGRSILHDLSDVELLSLTQKIHQEYTTQGILTNIPDRDRWTVWTGTKVGS</sequence>
<proteinExistence type="predicted"/>
<dbReference type="InterPro" id="IPR013216">
    <property type="entry name" value="Methyltransf_11"/>
</dbReference>
<dbReference type="RefSeq" id="WP_177167924.1">
    <property type="nucleotide sequence ID" value="NZ_FNNQ01000005.1"/>
</dbReference>
<feature type="domain" description="Methyltransferase type 11" evidence="1">
    <location>
        <begin position="39"/>
        <end position="133"/>
    </location>
</feature>
<organism evidence="2 3">
    <name type="scientific">Marininema mesophilum</name>
    <dbReference type="NCBI Taxonomy" id="1048340"/>
    <lineage>
        <taxon>Bacteria</taxon>
        <taxon>Bacillati</taxon>
        <taxon>Bacillota</taxon>
        <taxon>Bacilli</taxon>
        <taxon>Bacillales</taxon>
        <taxon>Thermoactinomycetaceae</taxon>
        <taxon>Marininema</taxon>
    </lineage>
</organism>
<protein>
    <submittedName>
        <fullName evidence="2">Ubiquinone/menaquinone biosynthesis C-methylase UbiE</fullName>
    </submittedName>
</protein>
<dbReference type="Pfam" id="PF08241">
    <property type="entry name" value="Methyltransf_11"/>
    <property type="match status" value="1"/>
</dbReference>
<evidence type="ECO:0000313" key="3">
    <source>
        <dbReference type="Proteomes" id="UP000198534"/>
    </source>
</evidence>
<gene>
    <name evidence="2" type="ORF">SAMN05444487_10582</name>
</gene>
<keyword evidence="2" id="KW-0489">Methyltransferase</keyword>
<dbReference type="SUPFAM" id="SSF53335">
    <property type="entry name" value="S-adenosyl-L-methionine-dependent methyltransferases"/>
    <property type="match status" value="1"/>
</dbReference>